<comment type="caution">
    <text evidence="1">The sequence shown here is derived from an EMBL/GenBank/DDBJ whole genome shotgun (WGS) entry which is preliminary data.</text>
</comment>
<proteinExistence type="predicted"/>
<dbReference type="EMBL" id="QMDW01000005">
    <property type="protein sequence ID" value="RJX50576.1"/>
    <property type="molecule type" value="Genomic_DNA"/>
</dbReference>
<sequence length="60" mass="6498">MLIENEHGFDPREILLPTAGGYSSDLSAEVAKAIQATVSANVWVLHVADNLTSGREFLEN</sequence>
<protein>
    <submittedName>
        <fullName evidence="1">Uncharacterized protein</fullName>
    </submittedName>
</protein>
<organism evidence="1 2">
    <name type="scientific">Halonotius pteroides</name>
    <dbReference type="NCBI Taxonomy" id="268735"/>
    <lineage>
        <taxon>Archaea</taxon>
        <taxon>Methanobacteriati</taxon>
        <taxon>Methanobacteriota</taxon>
        <taxon>Stenosarchaea group</taxon>
        <taxon>Halobacteria</taxon>
        <taxon>Halobacteriales</taxon>
        <taxon>Haloferacaceae</taxon>
        <taxon>Halonotius</taxon>
    </lineage>
</organism>
<keyword evidence="2" id="KW-1185">Reference proteome</keyword>
<evidence type="ECO:0000313" key="1">
    <source>
        <dbReference type="EMBL" id="RJX50576.1"/>
    </source>
</evidence>
<accession>A0A3A6QQU9</accession>
<evidence type="ECO:0000313" key="2">
    <source>
        <dbReference type="Proteomes" id="UP000281564"/>
    </source>
</evidence>
<gene>
    <name evidence="1" type="ORF">DP106_04735</name>
</gene>
<dbReference type="AlphaFoldDB" id="A0A3A6QQU9"/>
<dbReference type="Proteomes" id="UP000281564">
    <property type="component" value="Unassembled WGS sequence"/>
</dbReference>
<name>A0A3A6QQU9_9EURY</name>
<reference evidence="1 2" key="1">
    <citation type="submission" date="2018-06" db="EMBL/GenBank/DDBJ databases">
        <title>Halonotius sp. F13-13 a new haloarchaeeon isolated from a solar saltern from Isla Cristina, Huelva, Spain.</title>
        <authorList>
            <person name="Duran-Viseras A."/>
            <person name="Sanchez-Porro C."/>
            <person name="Ventosa A."/>
        </authorList>
    </citation>
    <scope>NUCLEOTIDE SEQUENCE [LARGE SCALE GENOMIC DNA]</scope>
    <source>
        <strain evidence="1 2">CECT 7525</strain>
    </source>
</reference>